<evidence type="ECO:0008006" key="3">
    <source>
        <dbReference type="Google" id="ProtNLM"/>
    </source>
</evidence>
<organism evidence="1 2">
    <name type="scientific">Lipingzhangella rawalii</name>
    <dbReference type="NCBI Taxonomy" id="2055835"/>
    <lineage>
        <taxon>Bacteria</taxon>
        <taxon>Bacillati</taxon>
        <taxon>Actinomycetota</taxon>
        <taxon>Actinomycetes</taxon>
        <taxon>Streptosporangiales</taxon>
        <taxon>Nocardiopsidaceae</taxon>
        <taxon>Lipingzhangella</taxon>
    </lineage>
</organism>
<gene>
    <name evidence="1" type="ORF">RIF23_01450</name>
</gene>
<dbReference type="RefSeq" id="WP_310910460.1">
    <property type="nucleotide sequence ID" value="NZ_JAVLVT010000001.1"/>
</dbReference>
<keyword evidence="2" id="KW-1185">Reference proteome</keyword>
<dbReference type="InterPro" id="IPR029058">
    <property type="entry name" value="AB_hydrolase_fold"/>
</dbReference>
<protein>
    <recommendedName>
        <fullName evidence="3">Alpha/beta hydrolase family protein</fullName>
    </recommendedName>
</protein>
<reference evidence="2" key="1">
    <citation type="submission" date="2023-07" db="EMBL/GenBank/DDBJ databases">
        <title>Novel species in the genus Lipingzhangella isolated from Sambhar Salt Lake.</title>
        <authorList>
            <person name="Jiya N."/>
            <person name="Kajale S."/>
            <person name="Sharma A."/>
        </authorList>
    </citation>
    <scope>NUCLEOTIDE SEQUENCE [LARGE SCALE GENOMIC DNA]</scope>
    <source>
        <strain evidence="2">LS1_29</strain>
    </source>
</reference>
<name>A0ABU2H0X2_9ACTN</name>
<comment type="caution">
    <text evidence="1">The sequence shown here is derived from an EMBL/GenBank/DDBJ whole genome shotgun (WGS) entry which is preliminary data.</text>
</comment>
<dbReference type="EMBL" id="JAVLVT010000001">
    <property type="protein sequence ID" value="MDS1268953.1"/>
    <property type="molecule type" value="Genomic_DNA"/>
</dbReference>
<proteinExistence type="predicted"/>
<accession>A0ABU2H0X2</accession>
<evidence type="ECO:0000313" key="2">
    <source>
        <dbReference type="Proteomes" id="UP001250214"/>
    </source>
</evidence>
<dbReference type="Gene3D" id="3.40.50.1820">
    <property type="entry name" value="alpha/beta hydrolase"/>
    <property type="match status" value="1"/>
</dbReference>
<sequence>MGTGPALVLVHSPLVGPTSWEPVAETLRGRGHRVVVPDLLPALRDSGPYYPRIARTVATGIDAHGADTVEEVALVAHSGAGALVPAIAAAAQSTVTVPVSVFVDALLPHPGRSWFDTVPPELGSQLLDRATDGFLPPWPEWFPPGAVAGLLPEAEMRSRFLAEVPRLPVDYTTEVPPDCADPDPDRCAYLQLSEAYTAEANQVAAAGWAVRHHDAHHLAILTDPESVASAIVELVGERVRRLG</sequence>
<evidence type="ECO:0000313" key="1">
    <source>
        <dbReference type="EMBL" id="MDS1268953.1"/>
    </source>
</evidence>
<dbReference type="Proteomes" id="UP001250214">
    <property type="component" value="Unassembled WGS sequence"/>
</dbReference>
<dbReference type="SUPFAM" id="SSF53474">
    <property type="entry name" value="alpha/beta-Hydrolases"/>
    <property type="match status" value="1"/>
</dbReference>